<dbReference type="AlphaFoldDB" id="A0A5C8ZSE6"/>
<organism evidence="2 3">
    <name type="scientific">Parahaliea maris</name>
    <dbReference type="NCBI Taxonomy" id="2716870"/>
    <lineage>
        <taxon>Bacteria</taxon>
        <taxon>Pseudomonadati</taxon>
        <taxon>Pseudomonadota</taxon>
        <taxon>Gammaproteobacteria</taxon>
        <taxon>Cellvibrionales</taxon>
        <taxon>Halieaceae</taxon>
        <taxon>Parahaliea</taxon>
    </lineage>
</organism>
<feature type="transmembrane region" description="Helical" evidence="1">
    <location>
        <begin position="20"/>
        <end position="40"/>
    </location>
</feature>
<keyword evidence="3" id="KW-1185">Reference proteome</keyword>
<dbReference type="InterPro" id="IPR012902">
    <property type="entry name" value="N_methyl_site"/>
</dbReference>
<keyword evidence="1" id="KW-0472">Membrane</keyword>
<comment type="caution">
    <text evidence="2">The sequence shown here is derived from an EMBL/GenBank/DDBJ whole genome shotgun (WGS) entry which is preliminary data.</text>
</comment>
<proteinExistence type="predicted"/>
<dbReference type="RefSeq" id="WP_148069559.1">
    <property type="nucleotide sequence ID" value="NZ_VRZA01000006.1"/>
</dbReference>
<sequence length="139" mass="15053">MRATDFRASRARRPHRQRGFSLLEMVVAIAVLGVSLGALYQAAGGASRNIRTDEKYAFGVELAQSLLADVAQVPVSGFRDGGATEGGFLWEVVATPLPQIEKGLPAGVLQDVEVVVAWQDGRHRREVRLNSVVEGVQTR</sequence>
<evidence type="ECO:0000313" key="2">
    <source>
        <dbReference type="EMBL" id="TXS91325.1"/>
    </source>
</evidence>
<accession>A0A5C8ZSE6</accession>
<evidence type="ECO:0000256" key="1">
    <source>
        <dbReference type="SAM" id="Phobius"/>
    </source>
</evidence>
<dbReference type="EMBL" id="VRZA01000006">
    <property type="protein sequence ID" value="TXS91325.1"/>
    <property type="molecule type" value="Genomic_DNA"/>
</dbReference>
<protein>
    <submittedName>
        <fullName evidence="2">Prepilin-type N-terminal cleavage/methylation domain-containing protein</fullName>
    </submittedName>
</protein>
<dbReference type="Pfam" id="PF07963">
    <property type="entry name" value="N_methyl"/>
    <property type="match status" value="1"/>
</dbReference>
<evidence type="ECO:0000313" key="3">
    <source>
        <dbReference type="Proteomes" id="UP000321039"/>
    </source>
</evidence>
<keyword evidence="1" id="KW-1133">Transmembrane helix</keyword>
<dbReference type="NCBIfam" id="TIGR02532">
    <property type="entry name" value="IV_pilin_GFxxxE"/>
    <property type="match status" value="1"/>
</dbReference>
<gene>
    <name evidence="2" type="ORF">FV139_16460</name>
</gene>
<keyword evidence="1" id="KW-0812">Transmembrane</keyword>
<dbReference type="Proteomes" id="UP000321039">
    <property type="component" value="Unassembled WGS sequence"/>
</dbReference>
<name>A0A5C8ZSE6_9GAMM</name>
<reference evidence="2 3" key="1">
    <citation type="submission" date="2019-08" db="EMBL/GenBank/DDBJ databases">
        <title>Parahaliea maris sp. nov., isolated from the surface seawater.</title>
        <authorList>
            <person name="Liu Y."/>
        </authorList>
    </citation>
    <scope>NUCLEOTIDE SEQUENCE [LARGE SCALE GENOMIC DNA]</scope>
    <source>
        <strain evidence="2 3">HSLHS9</strain>
    </source>
</reference>